<gene>
    <name evidence="1" type="ORF">E2C01_064467</name>
</gene>
<evidence type="ECO:0000313" key="2">
    <source>
        <dbReference type="Proteomes" id="UP000324222"/>
    </source>
</evidence>
<name>A0A5B7HKX4_PORTR</name>
<evidence type="ECO:0000313" key="1">
    <source>
        <dbReference type="EMBL" id="MPC70225.1"/>
    </source>
</evidence>
<dbReference type="EMBL" id="VSRR010030783">
    <property type="protein sequence ID" value="MPC70225.1"/>
    <property type="molecule type" value="Genomic_DNA"/>
</dbReference>
<keyword evidence="2" id="KW-1185">Reference proteome</keyword>
<proteinExistence type="predicted"/>
<accession>A0A5B7HKX4</accession>
<reference evidence="1 2" key="1">
    <citation type="submission" date="2019-05" db="EMBL/GenBank/DDBJ databases">
        <title>Another draft genome of Portunus trituberculatus and its Hox gene families provides insights of decapod evolution.</title>
        <authorList>
            <person name="Jeong J.-H."/>
            <person name="Song I."/>
            <person name="Kim S."/>
            <person name="Choi T."/>
            <person name="Kim D."/>
            <person name="Ryu S."/>
            <person name="Kim W."/>
        </authorList>
    </citation>
    <scope>NUCLEOTIDE SEQUENCE [LARGE SCALE GENOMIC DNA]</scope>
    <source>
        <tissue evidence="1">Muscle</tissue>
    </source>
</reference>
<organism evidence="1 2">
    <name type="scientific">Portunus trituberculatus</name>
    <name type="common">Swimming crab</name>
    <name type="synonym">Neptunus trituberculatus</name>
    <dbReference type="NCBI Taxonomy" id="210409"/>
    <lineage>
        <taxon>Eukaryota</taxon>
        <taxon>Metazoa</taxon>
        <taxon>Ecdysozoa</taxon>
        <taxon>Arthropoda</taxon>
        <taxon>Crustacea</taxon>
        <taxon>Multicrustacea</taxon>
        <taxon>Malacostraca</taxon>
        <taxon>Eumalacostraca</taxon>
        <taxon>Eucarida</taxon>
        <taxon>Decapoda</taxon>
        <taxon>Pleocyemata</taxon>
        <taxon>Brachyura</taxon>
        <taxon>Eubrachyura</taxon>
        <taxon>Portunoidea</taxon>
        <taxon>Portunidae</taxon>
        <taxon>Portuninae</taxon>
        <taxon>Portunus</taxon>
    </lineage>
</organism>
<dbReference type="AlphaFoldDB" id="A0A5B7HKX4"/>
<dbReference type="Proteomes" id="UP000324222">
    <property type="component" value="Unassembled WGS sequence"/>
</dbReference>
<sequence>MNDTETITVSLSARREDTILNSCQALMCKSKEKIREVTMVTGLLVAATPASRTQSCDTHGSWHAYSLGDLMTMRCFCNRCRHLACFLEAGHS</sequence>
<comment type="caution">
    <text evidence="1">The sequence shown here is derived from an EMBL/GenBank/DDBJ whole genome shotgun (WGS) entry which is preliminary data.</text>
</comment>
<protein>
    <submittedName>
        <fullName evidence="1">Uncharacterized protein</fullName>
    </submittedName>
</protein>